<dbReference type="InterPro" id="IPR001611">
    <property type="entry name" value="Leu-rich_rpt"/>
</dbReference>
<dbReference type="EMBL" id="KV784359">
    <property type="protein sequence ID" value="OEU15646.1"/>
    <property type="molecule type" value="Genomic_DNA"/>
</dbReference>
<dbReference type="PANTHER" id="PTHR13318">
    <property type="entry name" value="PARTNER OF PAIRED, ISOFORM B-RELATED"/>
    <property type="match status" value="1"/>
</dbReference>
<dbReference type="PANTHER" id="PTHR13318:SF178">
    <property type="entry name" value="OS02G0200900 PROTEIN"/>
    <property type="match status" value="1"/>
</dbReference>
<accession>A0A1E7FBY7</accession>
<name>A0A1E7FBY7_9STRA</name>
<dbReference type="InParanoid" id="A0A1E7FBY7"/>
<gene>
    <name evidence="1" type="ORF">FRACYDRAFT_269439</name>
</gene>
<dbReference type="KEGG" id="fcy:FRACYDRAFT_269439"/>
<dbReference type="GO" id="GO:0031146">
    <property type="term" value="P:SCF-dependent proteasomal ubiquitin-dependent protein catabolic process"/>
    <property type="evidence" value="ECO:0007669"/>
    <property type="project" value="TreeGrafter"/>
</dbReference>
<protein>
    <submittedName>
        <fullName evidence="1">RNI-like protein</fullName>
    </submittedName>
</protein>
<reference evidence="1 2" key="1">
    <citation type="submission" date="2016-09" db="EMBL/GenBank/DDBJ databases">
        <title>Extensive genetic diversity and differential bi-allelic expression allows diatom success in the polar Southern Ocean.</title>
        <authorList>
            <consortium name="DOE Joint Genome Institute"/>
            <person name="Mock T."/>
            <person name="Otillar R.P."/>
            <person name="Strauss J."/>
            <person name="Dupont C."/>
            <person name="Frickenhaus S."/>
            <person name="Maumus F."/>
            <person name="Mcmullan M."/>
            <person name="Sanges R."/>
            <person name="Schmutz J."/>
            <person name="Toseland A."/>
            <person name="Valas R."/>
            <person name="Veluchamy A."/>
            <person name="Ward B.J."/>
            <person name="Allen A."/>
            <person name="Barry K."/>
            <person name="Falciatore A."/>
            <person name="Ferrante M."/>
            <person name="Fortunato A.E."/>
            <person name="Gloeckner G."/>
            <person name="Gruber A."/>
            <person name="Hipkin R."/>
            <person name="Janech M."/>
            <person name="Kroth P."/>
            <person name="Leese F."/>
            <person name="Lindquist E."/>
            <person name="Lyon B.R."/>
            <person name="Martin J."/>
            <person name="Mayer C."/>
            <person name="Parker M."/>
            <person name="Quesneville H."/>
            <person name="Raymond J."/>
            <person name="Uhlig C."/>
            <person name="Valentin K.U."/>
            <person name="Worden A.Z."/>
            <person name="Armbrust E.V."/>
            <person name="Bowler C."/>
            <person name="Green B."/>
            <person name="Moulton V."/>
            <person name="Van Oosterhout C."/>
            <person name="Grigoriev I."/>
        </authorList>
    </citation>
    <scope>NUCLEOTIDE SEQUENCE [LARGE SCALE GENOMIC DNA]</scope>
    <source>
        <strain evidence="1 2">CCMP1102</strain>
    </source>
</reference>
<proteinExistence type="predicted"/>
<dbReference type="OrthoDB" id="10257471at2759"/>
<keyword evidence="2" id="KW-1185">Reference proteome</keyword>
<sequence>MKFSNDHLNIIANSKDVLKSLKSLTLKSITGLTDEILAKFLEIVHESLEELNIAFNYTMTDATLSSIRKYNQNLKTLVLDGNKDFTAAGLETLFTHPLEGLPPPPKLNYLKLASIDHEAVTDDFLRLVTASSSFNGRHSLVDIDVQGSTLVTDQMLEQLVETSARTLQNINVSYCPLISDKGLGYMVSKMGNQLTKIKVWGCAQLTDEFFDGHDRVNDGTLEIIGAWMKKSGTSTLR</sequence>
<dbReference type="AlphaFoldDB" id="A0A1E7FBY7"/>
<dbReference type="Proteomes" id="UP000095751">
    <property type="component" value="Unassembled WGS sequence"/>
</dbReference>
<dbReference type="InterPro" id="IPR032675">
    <property type="entry name" value="LRR_dom_sf"/>
</dbReference>
<dbReference type="Pfam" id="PF13516">
    <property type="entry name" value="LRR_6"/>
    <property type="match status" value="2"/>
</dbReference>
<evidence type="ECO:0000313" key="1">
    <source>
        <dbReference type="EMBL" id="OEU15646.1"/>
    </source>
</evidence>
<dbReference type="Gene3D" id="3.80.10.10">
    <property type="entry name" value="Ribonuclease Inhibitor"/>
    <property type="match status" value="1"/>
</dbReference>
<dbReference type="GO" id="GO:0019005">
    <property type="term" value="C:SCF ubiquitin ligase complex"/>
    <property type="evidence" value="ECO:0007669"/>
    <property type="project" value="TreeGrafter"/>
</dbReference>
<organism evidence="1 2">
    <name type="scientific">Fragilariopsis cylindrus CCMP1102</name>
    <dbReference type="NCBI Taxonomy" id="635003"/>
    <lineage>
        <taxon>Eukaryota</taxon>
        <taxon>Sar</taxon>
        <taxon>Stramenopiles</taxon>
        <taxon>Ochrophyta</taxon>
        <taxon>Bacillariophyta</taxon>
        <taxon>Bacillariophyceae</taxon>
        <taxon>Bacillariophycidae</taxon>
        <taxon>Bacillariales</taxon>
        <taxon>Bacillariaceae</taxon>
        <taxon>Fragilariopsis</taxon>
    </lineage>
</organism>
<evidence type="ECO:0000313" key="2">
    <source>
        <dbReference type="Proteomes" id="UP000095751"/>
    </source>
</evidence>
<dbReference type="SUPFAM" id="SSF52047">
    <property type="entry name" value="RNI-like"/>
    <property type="match status" value="1"/>
</dbReference>